<evidence type="ECO:0000256" key="5">
    <source>
        <dbReference type="PROSITE-ProRule" id="PRU00520"/>
    </source>
</evidence>
<evidence type="ECO:0000256" key="3">
    <source>
        <dbReference type="ARBA" id="ARBA00015991"/>
    </source>
</evidence>
<evidence type="ECO:0000256" key="6">
    <source>
        <dbReference type="RuleBase" id="RU004168"/>
    </source>
</evidence>
<dbReference type="Gene3D" id="3.30.70.100">
    <property type="match status" value="1"/>
</dbReference>
<sequence length="93" mass="9921">MSDVAEACYQYRVRGQVQGVAFRAGTRERAVALGLRGWVENRADGSVSVVACGSEETLEALSEWLWTGPEAARVDSVEAESVADPGGSEFTIV</sequence>
<protein>
    <recommendedName>
        <fullName evidence="3 5">acylphosphatase</fullName>
        <ecNumber evidence="2 5">3.6.1.7</ecNumber>
    </recommendedName>
</protein>
<proteinExistence type="inferred from homology"/>
<feature type="domain" description="Acylphosphatase-like" evidence="7">
    <location>
        <begin position="8"/>
        <end position="93"/>
    </location>
</feature>
<evidence type="ECO:0000313" key="8">
    <source>
        <dbReference type="EMBL" id="RZU98987.1"/>
    </source>
</evidence>
<gene>
    <name evidence="8" type="ORF">EV698_1263</name>
</gene>
<dbReference type="SUPFAM" id="SSF54975">
    <property type="entry name" value="Acylphosphatase/BLUF domain-like"/>
    <property type="match status" value="1"/>
</dbReference>
<feature type="active site" evidence="5">
    <location>
        <position position="23"/>
    </location>
</feature>
<evidence type="ECO:0000256" key="4">
    <source>
        <dbReference type="ARBA" id="ARBA00047645"/>
    </source>
</evidence>
<comment type="catalytic activity">
    <reaction evidence="4 5">
        <text>an acyl phosphate + H2O = a carboxylate + phosphate + H(+)</text>
        <dbReference type="Rhea" id="RHEA:14965"/>
        <dbReference type="ChEBI" id="CHEBI:15377"/>
        <dbReference type="ChEBI" id="CHEBI:15378"/>
        <dbReference type="ChEBI" id="CHEBI:29067"/>
        <dbReference type="ChEBI" id="CHEBI:43474"/>
        <dbReference type="ChEBI" id="CHEBI:59918"/>
        <dbReference type="EC" id="3.6.1.7"/>
    </reaction>
</comment>
<reference evidence="8 9" key="1">
    <citation type="submission" date="2019-02" db="EMBL/GenBank/DDBJ databases">
        <title>Genomic Encyclopedia of Type Strains, Phase IV (KMG-IV): sequencing the most valuable type-strain genomes for metagenomic binning, comparative biology and taxonomic classification.</title>
        <authorList>
            <person name="Goeker M."/>
        </authorList>
    </citation>
    <scope>NUCLEOTIDE SEQUENCE [LARGE SCALE GENOMIC DNA]</scope>
    <source>
        <strain evidence="8 9">DSM 21056</strain>
    </source>
</reference>
<evidence type="ECO:0000259" key="7">
    <source>
        <dbReference type="PROSITE" id="PS51160"/>
    </source>
</evidence>
<dbReference type="PANTHER" id="PTHR47268">
    <property type="entry name" value="ACYLPHOSPHATASE"/>
    <property type="match status" value="1"/>
</dbReference>
<dbReference type="EC" id="3.6.1.7" evidence="2 5"/>
<comment type="caution">
    <text evidence="8">The sequence shown here is derived from an EMBL/GenBank/DDBJ whole genome shotgun (WGS) entry which is preliminary data.</text>
</comment>
<dbReference type="PRINTS" id="PR00112">
    <property type="entry name" value="ACYLPHPHTASE"/>
</dbReference>
<dbReference type="OrthoDB" id="5295388at2"/>
<comment type="similarity">
    <text evidence="1 6">Belongs to the acylphosphatase family.</text>
</comment>
<dbReference type="Pfam" id="PF00708">
    <property type="entry name" value="Acylphosphatase"/>
    <property type="match status" value="1"/>
</dbReference>
<dbReference type="InterPro" id="IPR020456">
    <property type="entry name" value="Acylphosphatase"/>
</dbReference>
<dbReference type="AlphaFoldDB" id="A0A4Q8D167"/>
<evidence type="ECO:0000313" key="9">
    <source>
        <dbReference type="Proteomes" id="UP000292298"/>
    </source>
</evidence>
<dbReference type="PANTHER" id="PTHR47268:SF4">
    <property type="entry name" value="ACYLPHOSPHATASE"/>
    <property type="match status" value="1"/>
</dbReference>
<dbReference type="InterPro" id="IPR036046">
    <property type="entry name" value="Acylphosphatase-like_dom_sf"/>
</dbReference>
<name>A0A4Q8D167_9GAMM</name>
<evidence type="ECO:0000256" key="2">
    <source>
        <dbReference type="ARBA" id="ARBA00012150"/>
    </source>
</evidence>
<keyword evidence="5" id="KW-0378">Hydrolase</keyword>
<evidence type="ECO:0000256" key="1">
    <source>
        <dbReference type="ARBA" id="ARBA00005614"/>
    </source>
</evidence>
<dbReference type="Proteomes" id="UP000292298">
    <property type="component" value="Unassembled WGS sequence"/>
</dbReference>
<dbReference type="PROSITE" id="PS51160">
    <property type="entry name" value="ACYLPHOSPHATASE_3"/>
    <property type="match status" value="1"/>
</dbReference>
<dbReference type="GO" id="GO:0003998">
    <property type="term" value="F:acylphosphatase activity"/>
    <property type="evidence" value="ECO:0007669"/>
    <property type="project" value="UniProtKB-EC"/>
</dbReference>
<dbReference type="EMBL" id="SHLI01000001">
    <property type="protein sequence ID" value="RZU98987.1"/>
    <property type="molecule type" value="Genomic_DNA"/>
</dbReference>
<keyword evidence="9" id="KW-1185">Reference proteome</keyword>
<accession>A0A4Q8D167</accession>
<organism evidence="8 9">
    <name type="scientific">Spiribacter vilamensis</name>
    <dbReference type="NCBI Taxonomy" id="531306"/>
    <lineage>
        <taxon>Bacteria</taxon>
        <taxon>Pseudomonadati</taxon>
        <taxon>Pseudomonadota</taxon>
        <taxon>Gammaproteobacteria</taxon>
        <taxon>Chromatiales</taxon>
        <taxon>Ectothiorhodospiraceae</taxon>
        <taxon>Spiribacter</taxon>
    </lineage>
</organism>
<dbReference type="InterPro" id="IPR001792">
    <property type="entry name" value="Acylphosphatase-like_dom"/>
</dbReference>
<dbReference type="PROSITE" id="PS00150">
    <property type="entry name" value="ACYLPHOSPHATASE_1"/>
    <property type="match status" value="1"/>
</dbReference>
<feature type="active site" evidence="5">
    <location>
        <position position="41"/>
    </location>
</feature>
<dbReference type="RefSeq" id="WP_130503253.1">
    <property type="nucleotide sequence ID" value="NZ_SHLI01000001.1"/>
</dbReference>
<dbReference type="InterPro" id="IPR017968">
    <property type="entry name" value="Acylphosphatase_CS"/>
</dbReference>